<dbReference type="Proteomes" id="UP000593565">
    <property type="component" value="Unassembled WGS sequence"/>
</dbReference>
<feature type="region of interest" description="Disordered" evidence="1">
    <location>
        <begin position="1"/>
        <end position="72"/>
    </location>
</feature>
<name>A0A7J6ADX0_AMEME</name>
<sequence length="102" mass="11875">MSARLPLGKEPETEGKIFCRPGGVASPRFGWPPAKRTGRSEEVEWTKSGRRIQRRRNGTERRGAERRGARRRGARVCKYLLPQTIPYRYRDDPVQHRTRTVD</sequence>
<keyword evidence="3" id="KW-1185">Reference proteome</keyword>
<evidence type="ECO:0000313" key="2">
    <source>
        <dbReference type="EMBL" id="KAF4081043.1"/>
    </source>
</evidence>
<comment type="caution">
    <text evidence="2">The sequence shown here is derived from an EMBL/GenBank/DDBJ whole genome shotgun (WGS) entry which is preliminary data.</text>
</comment>
<evidence type="ECO:0000256" key="1">
    <source>
        <dbReference type="SAM" id="MobiDB-lite"/>
    </source>
</evidence>
<reference evidence="2 3" key="1">
    <citation type="submission" date="2020-02" db="EMBL/GenBank/DDBJ databases">
        <title>A chromosome-scale genome assembly of the black bullhead catfish (Ameiurus melas).</title>
        <authorList>
            <person name="Wen M."/>
            <person name="Zham M."/>
            <person name="Cabau C."/>
            <person name="Klopp C."/>
            <person name="Donnadieu C."/>
            <person name="Roques C."/>
            <person name="Bouchez O."/>
            <person name="Lampietro C."/>
            <person name="Jouanno E."/>
            <person name="Herpin A."/>
            <person name="Louis A."/>
            <person name="Berthelot C."/>
            <person name="Parey E."/>
            <person name="Roest-Crollius H."/>
            <person name="Braasch I."/>
            <person name="Postlethwait J."/>
            <person name="Robinson-Rechavi M."/>
            <person name="Echchiki A."/>
            <person name="Begum T."/>
            <person name="Montfort J."/>
            <person name="Schartl M."/>
            <person name="Bobe J."/>
            <person name="Guiguen Y."/>
        </authorList>
    </citation>
    <scope>NUCLEOTIDE SEQUENCE [LARGE SCALE GENOMIC DNA]</scope>
    <source>
        <strain evidence="2">M_S1</strain>
        <tissue evidence="2">Blood</tissue>
    </source>
</reference>
<feature type="compositionally biased region" description="Basic and acidic residues" evidence="1">
    <location>
        <begin position="38"/>
        <end position="47"/>
    </location>
</feature>
<dbReference type="AlphaFoldDB" id="A0A7J6ADX0"/>
<feature type="compositionally biased region" description="Basic and acidic residues" evidence="1">
    <location>
        <begin position="7"/>
        <end position="17"/>
    </location>
</feature>
<accession>A0A7J6ADX0</accession>
<dbReference type="EMBL" id="JAAGNN010000013">
    <property type="protein sequence ID" value="KAF4081043.1"/>
    <property type="molecule type" value="Genomic_DNA"/>
</dbReference>
<protein>
    <submittedName>
        <fullName evidence="2">Uncharacterized protein</fullName>
    </submittedName>
</protein>
<gene>
    <name evidence="2" type="ORF">AMELA_G00156970</name>
</gene>
<organism evidence="2 3">
    <name type="scientific">Ameiurus melas</name>
    <name type="common">Black bullhead</name>
    <name type="synonym">Silurus melas</name>
    <dbReference type="NCBI Taxonomy" id="219545"/>
    <lineage>
        <taxon>Eukaryota</taxon>
        <taxon>Metazoa</taxon>
        <taxon>Chordata</taxon>
        <taxon>Craniata</taxon>
        <taxon>Vertebrata</taxon>
        <taxon>Euteleostomi</taxon>
        <taxon>Actinopterygii</taxon>
        <taxon>Neopterygii</taxon>
        <taxon>Teleostei</taxon>
        <taxon>Ostariophysi</taxon>
        <taxon>Siluriformes</taxon>
        <taxon>Ictaluridae</taxon>
        <taxon>Ameiurus</taxon>
    </lineage>
</organism>
<evidence type="ECO:0000313" key="3">
    <source>
        <dbReference type="Proteomes" id="UP000593565"/>
    </source>
</evidence>
<proteinExistence type="predicted"/>
<feature type="compositionally biased region" description="Basic and acidic residues" evidence="1">
    <location>
        <begin position="57"/>
        <end position="67"/>
    </location>
</feature>